<reference evidence="3" key="1">
    <citation type="submission" date="2020-03" db="EMBL/GenBank/DDBJ databases">
        <title>The deep terrestrial virosphere.</title>
        <authorList>
            <person name="Holmfeldt K."/>
            <person name="Nilsson E."/>
            <person name="Simone D."/>
            <person name="Lopez-Fernandez M."/>
            <person name="Wu X."/>
            <person name="de Brujin I."/>
            <person name="Lundin D."/>
            <person name="Andersson A."/>
            <person name="Bertilsson S."/>
            <person name="Dopson M."/>
        </authorList>
    </citation>
    <scope>NUCLEOTIDE SEQUENCE</scope>
    <source>
        <strain evidence="4">MM415A00623</strain>
        <strain evidence="3">MM415B01227</strain>
    </source>
</reference>
<name>A0A6M3IRC7_9ZZZZ</name>
<dbReference type="SUPFAM" id="SSF50630">
    <property type="entry name" value="Acid proteases"/>
    <property type="match status" value="2"/>
</dbReference>
<organism evidence="3">
    <name type="scientific">viral metagenome</name>
    <dbReference type="NCBI Taxonomy" id="1070528"/>
    <lineage>
        <taxon>unclassified sequences</taxon>
        <taxon>metagenomes</taxon>
        <taxon>organismal metagenomes</taxon>
    </lineage>
</organism>
<evidence type="ECO:0000259" key="2">
    <source>
        <dbReference type="Pfam" id="PF18763"/>
    </source>
</evidence>
<accession>A0A6M3IRC7</accession>
<dbReference type="InterPro" id="IPR021109">
    <property type="entry name" value="Peptidase_aspartic_dom_sf"/>
</dbReference>
<dbReference type="Gene3D" id="2.40.70.10">
    <property type="entry name" value="Acid Proteases"/>
    <property type="match status" value="1"/>
</dbReference>
<dbReference type="InterPro" id="IPR041398">
    <property type="entry name" value="DdrB_dom"/>
</dbReference>
<evidence type="ECO:0000313" key="4">
    <source>
        <dbReference type="EMBL" id="QJA80904.1"/>
    </source>
</evidence>
<gene>
    <name evidence="4" type="ORF">MM415A00623_0024</name>
    <name evidence="3" type="ORF">MM415B01227_0018</name>
</gene>
<dbReference type="GO" id="GO:0004190">
    <property type="term" value="F:aspartic-type endopeptidase activity"/>
    <property type="evidence" value="ECO:0007669"/>
    <property type="project" value="InterPro"/>
</dbReference>
<keyword evidence="3" id="KW-0378">Hydrolase</keyword>
<evidence type="ECO:0000313" key="3">
    <source>
        <dbReference type="EMBL" id="QJA59801.1"/>
    </source>
</evidence>
<feature type="domain" description="DdrB-like" evidence="2">
    <location>
        <begin position="374"/>
        <end position="503"/>
    </location>
</feature>
<dbReference type="InterPro" id="IPR001969">
    <property type="entry name" value="Aspartic_peptidase_AS"/>
</dbReference>
<sequence>MVTETKPKLKSSNDMLTWQFKTLLGEIQQIELHETGDCPCILNTLDPQERCLGKHLLNVSTLSAETANMDSVNRDWLLELADEASERHEQFKGFVCQDKELPALSEWARGWRKKHIEPVYYTCKARMRQEPTCSLAYPKEASLKSAYVIKVRWSLPDSDKSITTDAMLDTGTTKTVISREIARKLGATVLGKETVDMPDGSKARFDVTQVRIYWGDYSSIETVWIRDNKDFPLIGYLTLEAWGFLLPWKPLPAELQNANISDVPFGTMRQFHKAEIAGSTPAPATMIEPRQLVELCQGDKSKVKLYQEPKVKISGSCTVKEGCSIKVKGAVETVQTTTAAGLTDAIDAVIRHLEKRVEGQATPLTYAIGSTSLTRYELRHKVVEAKSLIPSNNPITFEPNPAYPQDLQPRLRGRAANKAQVLTMAANLDPDALLDDFHSIDRGAPIVDDSGVVLSGNGRVMAILHALSEFPASYEVYKSHLLQAAPNYGLKVGKVQSPVLVRELVSKVDRRTFVEEANASTTIAASAIEVARSDAQKITAAMLNSLEVAEGQGVEDALRSSANASFVSSFLSKLSANERGGIADAKGMLNQDGIRRLTMAIFVNVFPGDVGIRLAEKFFESTDVNVRLVFNGIVGSLGKLAQSEALTREGQRNPDLQIGDDLARAVVAFSDIKKTPGMTVDKYLNQSQMFERQLNEFQEKLLSLIDKRSRSGKKVATLLKAYADVVIASSPPAQGALIPGGTLTKEVALDVAIKRSEDVETTSMFQAPKWCSTIGTAAKELDKAIRAVGTSRNRLNILRGKLDPSLNICRGQSLMFQSPPVCQGITSEDIKKLVEKNCQGESVKLRGNKDANLQGHFTVKGKVNKREYDFLVDTGFTLIGLPVSDIRALKLARLGNKEMVNSDGKVSKETVYGLVDFELDGRKTNIALVMESGFPILGTLPLELLWAKVNPLERKLEYIPGFQSSVSGGKGELHQADPLLTEIASQLCDMGTCLLASGKKSKTLPLCSPPGAKKLERCILSVKERNVDKGCKPEGTGSKKCPSARAVCISSVGCKAR</sequence>
<dbReference type="EMBL" id="MT142440">
    <property type="protein sequence ID" value="QJA80904.1"/>
    <property type="molecule type" value="Genomic_DNA"/>
</dbReference>
<feature type="coiled-coil region" evidence="1">
    <location>
        <begin position="680"/>
        <end position="707"/>
    </location>
</feature>
<proteinExistence type="predicted"/>
<evidence type="ECO:0000256" key="1">
    <source>
        <dbReference type="SAM" id="Coils"/>
    </source>
</evidence>
<dbReference type="PROSITE" id="PS00141">
    <property type="entry name" value="ASP_PROTEASE"/>
    <property type="match status" value="1"/>
</dbReference>
<dbReference type="GO" id="GO:0006508">
    <property type="term" value="P:proteolysis"/>
    <property type="evidence" value="ECO:0007669"/>
    <property type="project" value="UniProtKB-KW"/>
</dbReference>
<protein>
    <submittedName>
        <fullName evidence="3">Putative aspartyl protease</fullName>
    </submittedName>
</protein>
<keyword evidence="1" id="KW-0175">Coiled coil</keyword>
<dbReference type="EMBL" id="MT141385">
    <property type="protein sequence ID" value="QJA59801.1"/>
    <property type="molecule type" value="Genomic_DNA"/>
</dbReference>
<dbReference type="Pfam" id="PF18763">
    <property type="entry name" value="ddrB-ParB"/>
    <property type="match status" value="1"/>
</dbReference>
<dbReference type="AlphaFoldDB" id="A0A6M3IRC7"/>
<keyword evidence="3" id="KW-0645">Protease</keyword>